<feature type="transmembrane region" description="Helical" evidence="1">
    <location>
        <begin position="142"/>
        <end position="162"/>
    </location>
</feature>
<keyword evidence="1" id="KW-1133">Transmembrane helix</keyword>
<comment type="caution">
    <text evidence="2">The sequence shown here is derived from an EMBL/GenBank/DDBJ whole genome shotgun (WGS) entry which is preliminary data.</text>
</comment>
<accession>A0A0N0MC44</accession>
<keyword evidence="3" id="KW-1185">Reference proteome</keyword>
<reference evidence="2 3" key="1">
    <citation type="submission" date="2015-07" db="EMBL/GenBank/DDBJ databases">
        <title>Whole genome sequencing of Bosea vaviloviae isolated from cave pool.</title>
        <authorList>
            <person name="Tan N.E.H."/>
            <person name="Lee Y.P."/>
            <person name="Gan H.M."/>
            <person name="Barton H."/>
            <person name="Savka M.A."/>
        </authorList>
    </citation>
    <scope>NUCLEOTIDE SEQUENCE [LARGE SCALE GENOMIC DNA]</scope>
    <source>
        <strain evidence="2 3">SD260</strain>
    </source>
</reference>
<dbReference type="AlphaFoldDB" id="A0A0N0MC44"/>
<keyword evidence="1" id="KW-0812">Transmembrane</keyword>
<evidence type="ECO:0000256" key="1">
    <source>
        <dbReference type="SAM" id="Phobius"/>
    </source>
</evidence>
<feature type="transmembrane region" description="Helical" evidence="1">
    <location>
        <begin position="117"/>
        <end position="136"/>
    </location>
</feature>
<gene>
    <name evidence="2" type="ORF">AE618_12960</name>
</gene>
<dbReference type="Proteomes" id="UP000037822">
    <property type="component" value="Unassembled WGS sequence"/>
</dbReference>
<evidence type="ECO:0000313" key="2">
    <source>
        <dbReference type="EMBL" id="KPH80647.1"/>
    </source>
</evidence>
<sequence length="195" mass="20420">MIRGFLPRLRSIANAVSRFVLETQIARLALMAVKLWPRLRLLSMLLVLLVIACIALAGFSARSVFLALSPASPSGIGASVAAGLTALVVLALCAFTAIAGIEALLQLAHDFGRHRVGVLLGLATILAVAVALRAAADATELTASDGAAPGVALILLAMTGWFQRTYRNAARRGFRDFHVDVVGARQFLARAAHGG</sequence>
<organism evidence="2 3">
    <name type="scientific">Bosea vaviloviae</name>
    <dbReference type="NCBI Taxonomy" id="1526658"/>
    <lineage>
        <taxon>Bacteria</taxon>
        <taxon>Pseudomonadati</taxon>
        <taxon>Pseudomonadota</taxon>
        <taxon>Alphaproteobacteria</taxon>
        <taxon>Hyphomicrobiales</taxon>
        <taxon>Boseaceae</taxon>
        <taxon>Bosea</taxon>
    </lineage>
</organism>
<keyword evidence="1" id="KW-0472">Membrane</keyword>
<feature type="transmembrane region" description="Helical" evidence="1">
    <location>
        <begin position="81"/>
        <end position="105"/>
    </location>
</feature>
<feature type="transmembrane region" description="Helical" evidence="1">
    <location>
        <begin position="41"/>
        <end position="61"/>
    </location>
</feature>
<proteinExistence type="predicted"/>
<dbReference type="OrthoDB" id="8162778at2"/>
<dbReference type="EMBL" id="LGSZ01000040">
    <property type="protein sequence ID" value="KPH80647.1"/>
    <property type="molecule type" value="Genomic_DNA"/>
</dbReference>
<dbReference type="PATRIC" id="fig|1526658.3.peg.4030"/>
<protein>
    <submittedName>
        <fullName evidence="2">Uncharacterized protein</fullName>
    </submittedName>
</protein>
<evidence type="ECO:0000313" key="3">
    <source>
        <dbReference type="Proteomes" id="UP000037822"/>
    </source>
</evidence>
<name>A0A0N0MC44_9HYPH</name>